<dbReference type="EMBL" id="JAUESC010000380">
    <property type="protein sequence ID" value="KAK0593446.1"/>
    <property type="molecule type" value="Genomic_DNA"/>
</dbReference>
<evidence type="ECO:0000313" key="2">
    <source>
        <dbReference type="Proteomes" id="UP001168877"/>
    </source>
</evidence>
<comment type="caution">
    <text evidence="1">The sequence shown here is derived from an EMBL/GenBank/DDBJ whole genome shotgun (WGS) entry which is preliminary data.</text>
</comment>
<keyword evidence="2" id="KW-1185">Reference proteome</keyword>
<protein>
    <recommendedName>
        <fullName evidence="3">F-box associated domain-containing protein</fullName>
    </recommendedName>
</protein>
<dbReference type="Proteomes" id="UP001168877">
    <property type="component" value="Unassembled WGS sequence"/>
</dbReference>
<evidence type="ECO:0000313" key="1">
    <source>
        <dbReference type="EMBL" id="KAK0593446.1"/>
    </source>
</evidence>
<evidence type="ECO:0008006" key="3">
    <source>
        <dbReference type="Google" id="ProtNLM"/>
    </source>
</evidence>
<dbReference type="AlphaFoldDB" id="A0AA39S9D4"/>
<reference evidence="1" key="2">
    <citation type="submission" date="2023-06" db="EMBL/GenBank/DDBJ databases">
        <authorList>
            <person name="Swenson N.G."/>
            <person name="Wegrzyn J.L."/>
            <person name="Mcevoy S.L."/>
        </authorList>
    </citation>
    <scope>NUCLEOTIDE SEQUENCE</scope>
    <source>
        <strain evidence="1">NS2018</strain>
        <tissue evidence="1">Leaf</tissue>
    </source>
</reference>
<organism evidence="1 2">
    <name type="scientific">Acer saccharum</name>
    <name type="common">Sugar maple</name>
    <dbReference type="NCBI Taxonomy" id="4024"/>
    <lineage>
        <taxon>Eukaryota</taxon>
        <taxon>Viridiplantae</taxon>
        <taxon>Streptophyta</taxon>
        <taxon>Embryophyta</taxon>
        <taxon>Tracheophyta</taxon>
        <taxon>Spermatophyta</taxon>
        <taxon>Magnoliopsida</taxon>
        <taxon>eudicotyledons</taxon>
        <taxon>Gunneridae</taxon>
        <taxon>Pentapetalae</taxon>
        <taxon>rosids</taxon>
        <taxon>malvids</taxon>
        <taxon>Sapindales</taxon>
        <taxon>Sapindaceae</taxon>
        <taxon>Hippocastanoideae</taxon>
        <taxon>Acereae</taxon>
        <taxon>Acer</taxon>
    </lineage>
</organism>
<reference evidence="1" key="1">
    <citation type="journal article" date="2022" name="Plant J.">
        <title>Strategies of tolerance reflected in two North American maple genomes.</title>
        <authorList>
            <person name="McEvoy S.L."/>
            <person name="Sezen U.U."/>
            <person name="Trouern-Trend A."/>
            <person name="McMahon S.M."/>
            <person name="Schaberg P.G."/>
            <person name="Yang J."/>
            <person name="Wegrzyn J.L."/>
            <person name="Swenson N.G."/>
        </authorList>
    </citation>
    <scope>NUCLEOTIDE SEQUENCE</scope>
    <source>
        <strain evidence="1">NS2018</strain>
    </source>
</reference>
<proteinExistence type="predicted"/>
<name>A0AA39S9D4_ACESA</name>
<gene>
    <name evidence="1" type="ORF">LWI29_036774</name>
</gene>
<accession>A0AA39S9D4</accession>
<sequence length="162" mass="18643">MSNQTFYHVQRAIYGSKGYNKVNSFDMKTECCFINTLPKGFFSNQSKVMLMKRNDCIAFGGIVEYNLNVIVLEDHKKHKWSEKKIVIPLPFLKENPDIKKMMQVSISFNIGILGFVSKNESVIYNTRSKKLTRIKLAGKRHIICPCVITFKRNASSSRRGQV</sequence>